<dbReference type="EMBL" id="AFCV01001482">
    <property type="protein sequence ID" value="EHC84728.1"/>
    <property type="molecule type" value="Genomic_DNA"/>
</dbReference>
<protein>
    <submittedName>
        <fullName evidence="2">3'-to-5' exoribonuclease RNase R</fullName>
    </submittedName>
</protein>
<comment type="caution">
    <text evidence="2">The sequence shown here is derived from an EMBL/GenBank/DDBJ whole genome shotgun (WGS) entry which is preliminary data.</text>
</comment>
<accession>A0A6C8GU96</accession>
<proteinExistence type="predicted"/>
<dbReference type="InterPro" id="IPR013668">
    <property type="entry name" value="RNase_R_HTH_12"/>
</dbReference>
<evidence type="ECO:0000259" key="1">
    <source>
        <dbReference type="Pfam" id="PF08461"/>
    </source>
</evidence>
<dbReference type="Pfam" id="PF08461">
    <property type="entry name" value="WHD_RNase_R"/>
    <property type="match status" value="1"/>
</dbReference>
<dbReference type="AlphaFoldDB" id="A0A6C8GU96"/>
<reference evidence="2 3" key="1">
    <citation type="journal article" date="2011" name="BMC Genomics">
        <title>Genome sequencing reveals diversification of virulence factor content and possible host adaptation in distinct subpopulations of Salmonella enterica.</title>
        <authorList>
            <person name="den Bakker H.C."/>
            <person name="Moreno Switt A.I."/>
            <person name="Govoni G."/>
            <person name="Cummings C.A."/>
            <person name="Ranieri M.L."/>
            <person name="Degoricija L."/>
            <person name="Hoelzer K."/>
            <person name="Rodriguez-Rivera L.D."/>
            <person name="Brown S."/>
            <person name="Bolchacova E."/>
            <person name="Furtado M.R."/>
            <person name="Wiedmann M."/>
        </authorList>
    </citation>
    <scope>NUCLEOTIDE SEQUENCE [LARGE SCALE GENOMIC DNA]</scope>
    <source>
        <strain evidence="2 3">R8-3404</strain>
    </source>
</reference>
<gene>
    <name evidence="2" type="ORF">LTSEUGA_5856</name>
</gene>
<feature type="domain" description="Ribonuclease R winged-helix" evidence="1">
    <location>
        <begin position="23"/>
        <end position="63"/>
    </location>
</feature>
<evidence type="ECO:0000313" key="2">
    <source>
        <dbReference type="EMBL" id="EHC84728.1"/>
    </source>
</evidence>
<sequence>MSQDPFQEREAEKYANPIPSREFILEHLTKREKPASREELAVELNIEGEEQLEALRRRLRAMVEALRRRLRACARWSATDNWSLPAASAMRCRNASTC</sequence>
<dbReference type="Proteomes" id="UP000003915">
    <property type="component" value="Unassembled WGS sequence"/>
</dbReference>
<evidence type="ECO:0000313" key="3">
    <source>
        <dbReference type="Proteomes" id="UP000003915"/>
    </source>
</evidence>
<organism evidence="2 3">
    <name type="scientific">Salmonella enterica subsp. enterica serovar Uganda str. R8-3404</name>
    <dbReference type="NCBI Taxonomy" id="913083"/>
    <lineage>
        <taxon>Bacteria</taxon>
        <taxon>Pseudomonadati</taxon>
        <taxon>Pseudomonadota</taxon>
        <taxon>Gammaproteobacteria</taxon>
        <taxon>Enterobacterales</taxon>
        <taxon>Enterobacteriaceae</taxon>
        <taxon>Salmonella</taxon>
    </lineage>
</organism>
<name>A0A6C8GU96_SALET</name>